<evidence type="ECO:0000313" key="3">
    <source>
        <dbReference type="Proteomes" id="UP001081283"/>
    </source>
</evidence>
<name>A0ABT3YBI0_9HYPH</name>
<gene>
    <name evidence="2" type="ORF">OEG82_04265</name>
</gene>
<accession>A0ABT3YBI0</accession>
<keyword evidence="3" id="KW-1185">Reference proteome</keyword>
<organism evidence="2 3">
    <name type="scientific">Hoeflea ulvae</name>
    <dbReference type="NCBI Taxonomy" id="2983764"/>
    <lineage>
        <taxon>Bacteria</taxon>
        <taxon>Pseudomonadati</taxon>
        <taxon>Pseudomonadota</taxon>
        <taxon>Alphaproteobacteria</taxon>
        <taxon>Hyphomicrobiales</taxon>
        <taxon>Rhizobiaceae</taxon>
        <taxon>Hoeflea</taxon>
    </lineage>
</organism>
<protein>
    <recommendedName>
        <fullName evidence="4">Serine protease</fullName>
    </recommendedName>
</protein>
<evidence type="ECO:0000256" key="1">
    <source>
        <dbReference type="SAM" id="SignalP"/>
    </source>
</evidence>
<sequence length="352" mass="37251">MRPICRLMVLSVLLAVCGSGSLSARAETVLLARGDDTFGQGWLFLDASGACRIATPRHVVERMDGTLSSPDLLDSFGRLHPTGSPVAAIDEDLDLAFLTVGGAIAKEGCSRDRVRSVPLQPIIDSIKQATLEITTPTERQSLSVTFRALSRDADGGRIIVLSSLDPSASFQKGMSGGTVMSKGRPIAMLYEVEPDEGLGIALRYDIIAAELQKIGAPTPETRSLAEATRPYDSLVLVKGRISQKDTSIGSFLSGDSALHLAPVDGRVSLILDLDRVSAIQGVRINIKGLSGQGAMIIEADNDGQGFVPGARCELAAETVCMMATRRASRLRLSFTGSGDAGYIVETLHLVKG</sequence>
<dbReference type="EMBL" id="JAOVZQ010000001">
    <property type="protein sequence ID" value="MCY0093248.1"/>
    <property type="molecule type" value="Genomic_DNA"/>
</dbReference>
<dbReference type="Proteomes" id="UP001081283">
    <property type="component" value="Unassembled WGS sequence"/>
</dbReference>
<evidence type="ECO:0008006" key="4">
    <source>
        <dbReference type="Google" id="ProtNLM"/>
    </source>
</evidence>
<evidence type="ECO:0000313" key="2">
    <source>
        <dbReference type="EMBL" id="MCY0093248.1"/>
    </source>
</evidence>
<feature type="chain" id="PRO_5046703933" description="Serine protease" evidence="1">
    <location>
        <begin position="27"/>
        <end position="352"/>
    </location>
</feature>
<keyword evidence="1" id="KW-0732">Signal</keyword>
<feature type="signal peptide" evidence="1">
    <location>
        <begin position="1"/>
        <end position="26"/>
    </location>
</feature>
<comment type="caution">
    <text evidence="2">The sequence shown here is derived from an EMBL/GenBank/DDBJ whole genome shotgun (WGS) entry which is preliminary data.</text>
</comment>
<dbReference type="RefSeq" id="WP_267611218.1">
    <property type="nucleotide sequence ID" value="NZ_JAOVZQ010000001.1"/>
</dbReference>
<proteinExistence type="predicted"/>
<reference evidence="2" key="1">
    <citation type="submission" date="2022-10" db="EMBL/GenBank/DDBJ databases">
        <title>Hoeflea sp. J2-29, isolated from marine algae.</title>
        <authorList>
            <person name="Kristyanto S."/>
            <person name="Kim J.M."/>
            <person name="Jeon C.O."/>
        </authorList>
    </citation>
    <scope>NUCLEOTIDE SEQUENCE</scope>
    <source>
        <strain evidence="2">J2-29</strain>
    </source>
</reference>